<name>M6BFD1_LEPBO</name>
<sequence>MESFQILKQLTPNRRFQFFPKKVFLSFFPRLISTARGIYK</sequence>
<dbReference type="Proteomes" id="UP000011873">
    <property type="component" value="Unassembled WGS sequence"/>
</dbReference>
<dbReference type="AlphaFoldDB" id="M6BFD1"/>
<evidence type="ECO:0000313" key="1">
    <source>
        <dbReference type="EMBL" id="EMJ77296.1"/>
    </source>
</evidence>
<organism evidence="1 2">
    <name type="scientific">Leptospira borgpetersenii serovar Hardjo-bovis str. Sponselee</name>
    <dbReference type="NCBI Taxonomy" id="1303729"/>
    <lineage>
        <taxon>Bacteria</taxon>
        <taxon>Pseudomonadati</taxon>
        <taxon>Spirochaetota</taxon>
        <taxon>Spirochaetia</taxon>
        <taxon>Leptospirales</taxon>
        <taxon>Leptospiraceae</taxon>
        <taxon>Leptospira</taxon>
    </lineage>
</organism>
<dbReference type="PATRIC" id="fig|1218567.3.peg.4378"/>
<evidence type="ECO:0000313" key="2">
    <source>
        <dbReference type="Proteomes" id="UP000011873"/>
    </source>
</evidence>
<proteinExistence type="predicted"/>
<comment type="caution">
    <text evidence="1">The sequence shown here is derived from an EMBL/GenBank/DDBJ whole genome shotgun (WGS) entry which is preliminary data.</text>
</comment>
<accession>M6BFD1</accession>
<gene>
    <name evidence="1" type="ORF">LEP1GSC016_0086</name>
</gene>
<dbReference type="EMBL" id="ANMU01000187">
    <property type="protein sequence ID" value="EMJ77296.1"/>
    <property type="molecule type" value="Genomic_DNA"/>
</dbReference>
<protein>
    <submittedName>
        <fullName evidence="1">Uncharacterized protein</fullName>
    </submittedName>
</protein>
<reference evidence="1 2" key="1">
    <citation type="submission" date="2013-01" db="EMBL/GenBank/DDBJ databases">
        <authorList>
            <person name="Harkins D.M."/>
            <person name="Durkin A.S."/>
            <person name="Brinkac L.M."/>
            <person name="Haft D.H."/>
            <person name="Selengut J.D."/>
            <person name="Sanka R."/>
            <person name="DePew J."/>
            <person name="Purushe J."/>
            <person name="Galloway R.L."/>
            <person name="Vinetz J.M."/>
            <person name="Sutton G.G."/>
            <person name="Nierman W.C."/>
            <person name="Fouts D.E."/>
        </authorList>
    </citation>
    <scope>NUCLEOTIDE SEQUENCE [LARGE SCALE GENOMIC DNA]</scope>
    <source>
        <strain evidence="1 2">Sponselee CDC</strain>
    </source>
</reference>